<evidence type="ECO:0000259" key="9">
    <source>
        <dbReference type="PROSITE" id="PS50878"/>
    </source>
</evidence>
<keyword evidence="6" id="KW-0255">Endonuclease</keyword>
<dbReference type="STRING" id="200361.A0A452XBN0"/>
<keyword evidence="8" id="KW-0695">RNA-directed DNA polymerase</keyword>
<dbReference type="Proteomes" id="UP000015105">
    <property type="component" value="Unassembled WGS sequence"/>
</dbReference>
<reference evidence="11" key="2">
    <citation type="journal article" date="2017" name="Nat. Plants">
        <title>The Aegilops tauschii genome reveals multiple impacts of transposons.</title>
        <authorList>
            <person name="Zhao G."/>
            <person name="Zou C."/>
            <person name="Li K."/>
            <person name="Wang K."/>
            <person name="Li T."/>
            <person name="Gao L."/>
            <person name="Zhang X."/>
            <person name="Wang H."/>
            <person name="Yang Z."/>
            <person name="Liu X."/>
            <person name="Jiang W."/>
            <person name="Mao L."/>
            <person name="Kong X."/>
            <person name="Jiao Y."/>
            <person name="Jia J."/>
        </authorList>
    </citation>
    <scope>NUCLEOTIDE SEQUENCE [LARGE SCALE GENOMIC DNA]</scope>
    <source>
        <strain evidence="11">cv. AL8/78</strain>
    </source>
</reference>
<keyword evidence="5" id="KW-0064">Aspartyl protease</keyword>
<evidence type="ECO:0000313" key="10">
    <source>
        <dbReference type="EnsemblPlants" id="AET0Gv20009000.1"/>
    </source>
</evidence>
<dbReference type="Pfam" id="PF17917">
    <property type="entry name" value="RT_RNaseH"/>
    <property type="match status" value="1"/>
</dbReference>
<evidence type="ECO:0000256" key="7">
    <source>
        <dbReference type="ARBA" id="ARBA00022801"/>
    </source>
</evidence>
<dbReference type="AlphaFoldDB" id="A0A452XBN0"/>
<dbReference type="SUPFAM" id="SSF56672">
    <property type="entry name" value="DNA/RNA polymerases"/>
    <property type="match status" value="1"/>
</dbReference>
<accession>A0A452XBN0</accession>
<sequence length="431" mass="50823">SASCSPVLCSVLEPSCERECRQTSIFMKLCFDNTVDDAYNIPNKQEWINRIHGSKCFSKFDLKAGFWEVKMAEESIPWTSFTFPQGHYEWLVMPLGLKNAPTLFRRKMQNIFNENQAFILVYVDDLLVFSKSYKEHIAHLEVFFRKVEQNGLILSKKKMEICKEKLNFLGHKIGEGKIYLQEHIAKKILEFPDNMSDKKVLQQFLGIVNYARNYIDNLAKLAGPLYAKLRKNGQRYFNSEDIKLVKAIKEKVKNLKPLELPREDNHFIIETDASKVGWGAILKQKPNKYSPKADEKICRYASGSYKLKTVNNIDREILAVVNAINAFRLYLGFKEFTVRTDCEAICRYYNKINKMRKGLFTTRDEYLFFGEENRLKVFQPNTFNFKPKTHIKLDEAQRCILDNFWFQYTLKREEKVYFYQFSIVWQNILMN</sequence>
<dbReference type="Gene3D" id="3.30.70.270">
    <property type="match status" value="2"/>
</dbReference>
<keyword evidence="1" id="KW-0645">Protease</keyword>
<dbReference type="GO" id="GO:0003964">
    <property type="term" value="F:RNA-directed DNA polymerase activity"/>
    <property type="evidence" value="ECO:0007669"/>
    <property type="project" value="UniProtKB-KW"/>
</dbReference>
<keyword evidence="11" id="KW-1185">Reference proteome</keyword>
<reference evidence="11" key="1">
    <citation type="journal article" date="2014" name="Science">
        <title>Ancient hybridizations among the ancestral genomes of bread wheat.</title>
        <authorList>
            <consortium name="International Wheat Genome Sequencing Consortium,"/>
            <person name="Marcussen T."/>
            <person name="Sandve S.R."/>
            <person name="Heier L."/>
            <person name="Spannagl M."/>
            <person name="Pfeifer M."/>
            <person name="Jakobsen K.S."/>
            <person name="Wulff B.B."/>
            <person name="Steuernagel B."/>
            <person name="Mayer K.F."/>
            <person name="Olsen O.A."/>
        </authorList>
    </citation>
    <scope>NUCLEOTIDE SEQUENCE [LARGE SCALE GENOMIC DNA]</scope>
    <source>
        <strain evidence="11">cv. AL8/78</strain>
    </source>
</reference>
<keyword evidence="3" id="KW-0548">Nucleotidyltransferase</keyword>
<evidence type="ECO:0000256" key="5">
    <source>
        <dbReference type="ARBA" id="ARBA00022750"/>
    </source>
</evidence>
<evidence type="ECO:0000256" key="4">
    <source>
        <dbReference type="ARBA" id="ARBA00022722"/>
    </source>
</evidence>
<dbReference type="EnsemblPlants" id="AET0Gv20009000.1">
    <property type="protein sequence ID" value="AET0Gv20009000.1"/>
    <property type="gene ID" value="AET0Gv20009000"/>
</dbReference>
<evidence type="ECO:0000256" key="3">
    <source>
        <dbReference type="ARBA" id="ARBA00022695"/>
    </source>
</evidence>
<proteinExistence type="predicted"/>
<evidence type="ECO:0000256" key="2">
    <source>
        <dbReference type="ARBA" id="ARBA00022679"/>
    </source>
</evidence>
<dbReference type="GO" id="GO:0004519">
    <property type="term" value="F:endonuclease activity"/>
    <property type="evidence" value="ECO:0007669"/>
    <property type="project" value="UniProtKB-KW"/>
</dbReference>
<dbReference type="Gramene" id="AET0Gv20009000.1">
    <property type="protein sequence ID" value="AET0Gv20009000.1"/>
    <property type="gene ID" value="AET0Gv20009000"/>
</dbReference>
<evidence type="ECO:0000313" key="11">
    <source>
        <dbReference type="Proteomes" id="UP000015105"/>
    </source>
</evidence>
<keyword evidence="4" id="KW-0540">Nuclease</keyword>
<dbReference type="PANTHER" id="PTHR33064">
    <property type="entry name" value="POL PROTEIN"/>
    <property type="match status" value="1"/>
</dbReference>
<name>A0A452XBN0_AEGTS</name>
<dbReference type="PROSITE" id="PS50878">
    <property type="entry name" value="RT_POL"/>
    <property type="match status" value="1"/>
</dbReference>
<reference evidence="10" key="3">
    <citation type="submission" date="2019-03" db="UniProtKB">
        <authorList>
            <consortium name="EnsemblPlants"/>
        </authorList>
    </citation>
    <scope>IDENTIFICATION</scope>
</reference>
<dbReference type="GO" id="GO:0004190">
    <property type="term" value="F:aspartic-type endopeptidase activity"/>
    <property type="evidence" value="ECO:0007669"/>
    <property type="project" value="UniProtKB-KW"/>
</dbReference>
<evidence type="ECO:0000256" key="8">
    <source>
        <dbReference type="ARBA" id="ARBA00022918"/>
    </source>
</evidence>
<dbReference type="InterPro" id="IPR000477">
    <property type="entry name" value="RT_dom"/>
</dbReference>
<dbReference type="GO" id="GO:0006508">
    <property type="term" value="P:proteolysis"/>
    <property type="evidence" value="ECO:0007669"/>
    <property type="project" value="UniProtKB-KW"/>
</dbReference>
<evidence type="ECO:0000256" key="6">
    <source>
        <dbReference type="ARBA" id="ARBA00022759"/>
    </source>
</evidence>
<feature type="domain" description="Reverse transcriptase" evidence="9">
    <location>
        <begin position="1"/>
        <end position="173"/>
    </location>
</feature>
<dbReference type="PANTHER" id="PTHR33064:SF37">
    <property type="entry name" value="RIBONUCLEASE H"/>
    <property type="match status" value="1"/>
</dbReference>
<dbReference type="InterPro" id="IPR041373">
    <property type="entry name" value="RT_RNaseH"/>
</dbReference>
<evidence type="ECO:0000256" key="1">
    <source>
        <dbReference type="ARBA" id="ARBA00022670"/>
    </source>
</evidence>
<dbReference type="InterPro" id="IPR043128">
    <property type="entry name" value="Rev_trsase/Diguanyl_cyclase"/>
</dbReference>
<protein>
    <recommendedName>
        <fullName evidence="9">Reverse transcriptase domain-containing protein</fullName>
    </recommendedName>
</protein>
<dbReference type="InterPro" id="IPR051320">
    <property type="entry name" value="Viral_Replic_Matur_Polypro"/>
</dbReference>
<dbReference type="CDD" id="cd01647">
    <property type="entry name" value="RT_LTR"/>
    <property type="match status" value="1"/>
</dbReference>
<dbReference type="Pfam" id="PF00078">
    <property type="entry name" value="RVT_1"/>
    <property type="match status" value="1"/>
</dbReference>
<organism evidence="10 11">
    <name type="scientific">Aegilops tauschii subsp. strangulata</name>
    <name type="common">Goatgrass</name>
    <dbReference type="NCBI Taxonomy" id="200361"/>
    <lineage>
        <taxon>Eukaryota</taxon>
        <taxon>Viridiplantae</taxon>
        <taxon>Streptophyta</taxon>
        <taxon>Embryophyta</taxon>
        <taxon>Tracheophyta</taxon>
        <taxon>Spermatophyta</taxon>
        <taxon>Magnoliopsida</taxon>
        <taxon>Liliopsida</taxon>
        <taxon>Poales</taxon>
        <taxon>Poaceae</taxon>
        <taxon>BOP clade</taxon>
        <taxon>Pooideae</taxon>
        <taxon>Triticodae</taxon>
        <taxon>Triticeae</taxon>
        <taxon>Triticinae</taxon>
        <taxon>Aegilops</taxon>
    </lineage>
</organism>
<keyword evidence="7" id="KW-0378">Hydrolase</keyword>
<keyword evidence="2" id="KW-0808">Transferase</keyword>
<dbReference type="InterPro" id="IPR043502">
    <property type="entry name" value="DNA/RNA_pol_sf"/>
</dbReference>
<dbReference type="Gene3D" id="3.10.10.10">
    <property type="entry name" value="HIV Type 1 Reverse Transcriptase, subunit A, domain 1"/>
    <property type="match status" value="1"/>
</dbReference>